<proteinExistence type="predicted"/>
<dbReference type="Proteomes" id="UP000077881">
    <property type="component" value="Unassembled WGS sequence"/>
</dbReference>
<protein>
    <submittedName>
        <fullName evidence="2">NAD-dependent dehydratase</fullName>
    </submittedName>
</protein>
<name>A0A178A869_9BACI</name>
<dbReference type="RefSeq" id="WP_057981976.1">
    <property type="nucleotide sequence ID" value="NZ_LDJR01000010.1"/>
</dbReference>
<dbReference type="PANTHER" id="PTHR15020:SF50">
    <property type="entry name" value="UPF0659 PROTEIN YMR090W"/>
    <property type="match status" value="1"/>
</dbReference>
<dbReference type="CDD" id="cd05243">
    <property type="entry name" value="SDR_a5"/>
    <property type="match status" value="1"/>
</dbReference>
<evidence type="ECO:0000259" key="1">
    <source>
        <dbReference type="Pfam" id="PF13460"/>
    </source>
</evidence>
<keyword evidence="3" id="KW-1185">Reference proteome</keyword>
<dbReference type="InterPro" id="IPR036291">
    <property type="entry name" value="NAD(P)-bd_dom_sf"/>
</dbReference>
<dbReference type="PANTHER" id="PTHR15020">
    <property type="entry name" value="FLAVIN REDUCTASE-RELATED"/>
    <property type="match status" value="1"/>
</dbReference>
<feature type="domain" description="NAD(P)-binding" evidence="1">
    <location>
        <begin position="7"/>
        <end position="188"/>
    </location>
</feature>
<dbReference type="Pfam" id="PF13460">
    <property type="entry name" value="NAD_binding_10"/>
    <property type="match status" value="1"/>
</dbReference>
<sequence>MKVLIVGANGYTGRLIIEYIATHTDDHPYAMVRDEKQEKELMELGAVEVIETDLEKEIDQEITKGMDAIIFAAGSGSHTGADKTIEVDQEGAKKIIDSAKENHISHFVMLSSIGADEPQGPLEHYLAAKKEADDYLINSGLTYTIVRPGGLTHDPSTGKVTIAEKLDIVDERQIPREDVAHILVASLHIKTTKNKIFEVISGDKDIEQALKMM</sequence>
<dbReference type="AlphaFoldDB" id="A0A178A869"/>
<reference evidence="2 3" key="1">
    <citation type="submission" date="2015-05" db="EMBL/GenBank/DDBJ databases">
        <title>Comparison of genome.</title>
        <authorList>
            <person name="Zheng Z."/>
            <person name="Sun M."/>
        </authorList>
    </citation>
    <scope>NUCLEOTIDE SEQUENCE [LARGE SCALE GENOMIC DNA]</scope>
    <source>
        <strain evidence="2 3">G25-74</strain>
    </source>
</reference>
<dbReference type="EMBL" id="LDJR01000010">
    <property type="protein sequence ID" value="OAK75630.1"/>
    <property type="molecule type" value="Genomic_DNA"/>
</dbReference>
<comment type="caution">
    <text evidence="2">The sequence shown here is derived from an EMBL/GenBank/DDBJ whole genome shotgun (WGS) entry which is preliminary data.</text>
</comment>
<dbReference type="PATRIC" id="fig|217031.6.peg.298"/>
<dbReference type="SUPFAM" id="SSF51735">
    <property type="entry name" value="NAD(P)-binding Rossmann-fold domains"/>
    <property type="match status" value="1"/>
</dbReference>
<accession>A0A178A869</accession>
<dbReference type="STRING" id="217031.ABB05_01360"/>
<dbReference type="OrthoDB" id="9803892at2"/>
<gene>
    <name evidence="2" type="ORF">ABB05_01360</name>
</gene>
<organism evidence="2 3">
    <name type="scientific">Lederbergia galactosidilytica</name>
    <dbReference type="NCBI Taxonomy" id="217031"/>
    <lineage>
        <taxon>Bacteria</taxon>
        <taxon>Bacillati</taxon>
        <taxon>Bacillota</taxon>
        <taxon>Bacilli</taxon>
        <taxon>Bacillales</taxon>
        <taxon>Bacillaceae</taxon>
        <taxon>Lederbergia</taxon>
    </lineage>
</organism>
<evidence type="ECO:0000313" key="2">
    <source>
        <dbReference type="EMBL" id="OAK75630.1"/>
    </source>
</evidence>
<dbReference type="InterPro" id="IPR016040">
    <property type="entry name" value="NAD(P)-bd_dom"/>
</dbReference>
<dbReference type="Gene3D" id="3.40.50.720">
    <property type="entry name" value="NAD(P)-binding Rossmann-like Domain"/>
    <property type="match status" value="1"/>
</dbReference>
<evidence type="ECO:0000313" key="3">
    <source>
        <dbReference type="Proteomes" id="UP000077881"/>
    </source>
</evidence>